<keyword evidence="17" id="KW-1185">Reference proteome</keyword>
<name>A0ABR7JNA7_9FIRM</name>
<keyword evidence="8 12" id="KW-0460">Magnesium</keyword>
<feature type="domain" description="Thiamine pyrophosphate enzyme TPP-binding" evidence="14">
    <location>
        <begin position="386"/>
        <end position="523"/>
    </location>
</feature>
<comment type="cofactor">
    <cofactor evidence="12">
        <name>thiamine diphosphate</name>
        <dbReference type="ChEBI" id="CHEBI:58937"/>
    </cofactor>
    <text evidence="12">Binds 1 thiamine pyrophosphate per subunit.</text>
</comment>
<keyword evidence="5 12" id="KW-0028">Amino-acid biosynthesis</keyword>
<dbReference type="Gene3D" id="3.40.50.970">
    <property type="match status" value="2"/>
</dbReference>
<protein>
    <recommendedName>
        <fullName evidence="4 12">Acetolactate synthase</fullName>
        <ecNumber evidence="4 12">2.2.1.6</ecNumber>
    </recommendedName>
</protein>
<evidence type="ECO:0000256" key="1">
    <source>
        <dbReference type="ARBA" id="ARBA00004974"/>
    </source>
</evidence>
<dbReference type="PANTHER" id="PTHR18968">
    <property type="entry name" value="THIAMINE PYROPHOSPHATE ENZYMES"/>
    <property type="match status" value="1"/>
</dbReference>
<comment type="cofactor">
    <cofactor evidence="12">
        <name>Mg(2+)</name>
        <dbReference type="ChEBI" id="CHEBI:18420"/>
    </cofactor>
    <text evidence="12">Binds 1 Mg(2+) ion per subunit.</text>
</comment>
<evidence type="ECO:0000259" key="13">
    <source>
        <dbReference type="Pfam" id="PF00205"/>
    </source>
</evidence>
<dbReference type="InterPro" id="IPR012001">
    <property type="entry name" value="Thiamin_PyroP_enz_TPP-bd_dom"/>
</dbReference>
<dbReference type="NCBIfam" id="TIGR00118">
    <property type="entry name" value="acolac_lg"/>
    <property type="match status" value="1"/>
</dbReference>
<evidence type="ECO:0000256" key="3">
    <source>
        <dbReference type="ARBA" id="ARBA00007812"/>
    </source>
</evidence>
<dbReference type="InterPro" id="IPR012000">
    <property type="entry name" value="Thiamin_PyroP_enz_cen_dom"/>
</dbReference>
<feature type="domain" description="Thiamine pyrophosphate enzyme N-terminal TPP-binding" evidence="15">
    <location>
        <begin position="1"/>
        <end position="117"/>
    </location>
</feature>
<keyword evidence="6 12" id="KW-0808">Transferase</keyword>
<dbReference type="SUPFAM" id="SSF52467">
    <property type="entry name" value="DHS-like NAD/FAD-binding domain"/>
    <property type="match status" value="1"/>
</dbReference>
<dbReference type="SUPFAM" id="SSF52518">
    <property type="entry name" value="Thiamin diphosphate-binding fold (THDP-binding)"/>
    <property type="match status" value="2"/>
</dbReference>
<proteinExistence type="inferred from homology"/>
<evidence type="ECO:0000256" key="2">
    <source>
        <dbReference type="ARBA" id="ARBA00005025"/>
    </source>
</evidence>
<dbReference type="InterPro" id="IPR012846">
    <property type="entry name" value="Acetolactate_synth_lsu"/>
</dbReference>
<dbReference type="EC" id="2.2.1.6" evidence="4 12"/>
<keyword evidence="9 12" id="KW-0786">Thiamine pyrophosphate</keyword>
<evidence type="ECO:0000256" key="9">
    <source>
        <dbReference type="ARBA" id="ARBA00023052"/>
    </source>
</evidence>
<evidence type="ECO:0000259" key="15">
    <source>
        <dbReference type="Pfam" id="PF02776"/>
    </source>
</evidence>
<evidence type="ECO:0000256" key="8">
    <source>
        <dbReference type="ARBA" id="ARBA00022842"/>
    </source>
</evidence>
<evidence type="ECO:0000259" key="14">
    <source>
        <dbReference type="Pfam" id="PF02775"/>
    </source>
</evidence>
<evidence type="ECO:0000256" key="5">
    <source>
        <dbReference type="ARBA" id="ARBA00022605"/>
    </source>
</evidence>
<evidence type="ECO:0000313" key="17">
    <source>
        <dbReference type="Proteomes" id="UP000609849"/>
    </source>
</evidence>
<dbReference type="Gene3D" id="3.40.50.1220">
    <property type="entry name" value="TPP-binding domain"/>
    <property type="match status" value="1"/>
</dbReference>
<reference evidence="16 17" key="1">
    <citation type="submission" date="2020-08" db="EMBL/GenBank/DDBJ databases">
        <authorList>
            <person name="Liu C."/>
            <person name="Sun Q."/>
        </authorList>
    </citation>
    <scope>NUCLEOTIDE SEQUENCE [LARGE SCALE GENOMIC DNA]</scope>
    <source>
        <strain evidence="16 17">NSJ-18</strain>
    </source>
</reference>
<dbReference type="InterPro" id="IPR011766">
    <property type="entry name" value="TPP_enzyme_TPP-bd"/>
</dbReference>
<keyword evidence="10 12" id="KW-0100">Branched-chain amino acid biosynthesis</keyword>
<sequence>MKGSKVVLECLKKEGVDTIFGYPGGAVIPLYDAIYDYKEEFSHIRTCHEQGLVHAADGYARSTGKTGVCFVTSGPGATNAITGIATAYMDSSPLVVITGQVPTSLLGKDSFQEIDITGVTLSITKHNYLVRKAKDIAKTIKEAFKVANTGRKGPVLIDIPKNLFLEEVDFNIEDYIPYMREKFFIENDKESNKISDEDINKAIDLINKSKRPVIYAGGGVKSSCGEKLLDDFSKKIDTPVLNTLMGLGGIDRNSELSIGMVGMHGSKESNLALSNSDLIIAIGARFSDRVVGKVSEFAKKAKIIHIDIDPSEVNKNISTDVCLIGDIKDILNKLINKLSFKNNKDWKLEIKTYKDKSVLNKDEFHPENILKVVNTKVGKDSVVVTDVGQHQMWTAKYWDFSQGNTFITSAGLGTMGFGLGAAIGSKIGNKGKNVVLVTGDGSFRMNCNELGTVSKYNIPIIILLFNNNALGMVRQWQKLFSDGRYSETDIDDNLDYVMLGKAYGINGYKVDNLEELKNILEEVDLDKPIIFECNINKDYDVYPIVPPNDALENLICN</sequence>
<evidence type="ECO:0000256" key="11">
    <source>
        <dbReference type="ARBA" id="ARBA00048670"/>
    </source>
</evidence>
<comment type="similarity">
    <text evidence="3 12">Belongs to the TPP enzyme family.</text>
</comment>
<feature type="domain" description="Thiamine pyrophosphate enzyme central" evidence="13">
    <location>
        <begin position="199"/>
        <end position="334"/>
    </location>
</feature>
<dbReference type="GO" id="GO:0003984">
    <property type="term" value="F:acetolactate synthase activity"/>
    <property type="evidence" value="ECO:0007669"/>
    <property type="project" value="UniProtKB-EC"/>
</dbReference>
<comment type="caution">
    <text evidence="16">The sequence shown here is derived from an EMBL/GenBank/DDBJ whole genome shotgun (WGS) entry which is preliminary data.</text>
</comment>
<dbReference type="CDD" id="cd02015">
    <property type="entry name" value="TPP_AHAS"/>
    <property type="match status" value="1"/>
</dbReference>
<dbReference type="EMBL" id="JACRWE010000003">
    <property type="protein sequence ID" value="MBC5996414.1"/>
    <property type="molecule type" value="Genomic_DNA"/>
</dbReference>
<comment type="pathway">
    <text evidence="2 12">Amino-acid biosynthesis; L-valine biosynthesis; L-valine from pyruvate: step 1/4.</text>
</comment>
<dbReference type="PANTHER" id="PTHR18968:SF13">
    <property type="entry name" value="ACETOLACTATE SYNTHASE CATALYTIC SUBUNIT, MITOCHONDRIAL"/>
    <property type="match status" value="1"/>
</dbReference>
<keyword evidence="7 12" id="KW-0479">Metal-binding</keyword>
<evidence type="ECO:0000256" key="7">
    <source>
        <dbReference type="ARBA" id="ARBA00022723"/>
    </source>
</evidence>
<comment type="catalytic activity">
    <reaction evidence="11 12">
        <text>2 pyruvate + H(+) = (2S)-2-acetolactate + CO2</text>
        <dbReference type="Rhea" id="RHEA:25249"/>
        <dbReference type="ChEBI" id="CHEBI:15361"/>
        <dbReference type="ChEBI" id="CHEBI:15378"/>
        <dbReference type="ChEBI" id="CHEBI:16526"/>
        <dbReference type="ChEBI" id="CHEBI:58476"/>
        <dbReference type="EC" id="2.2.1.6"/>
    </reaction>
</comment>
<evidence type="ECO:0000313" key="16">
    <source>
        <dbReference type="EMBL" id="MBC5996414.1"/>
    </source>
</evidence>
<comment type="pathway">
    <text evidence="1 12">Amino-acid biosynthesis; L-isoleucine biosynthesis; L-isoleucine from 2-oxobutanoate: step 1/4.</text>
</comment>
<evidence type="ECO:0000256" key="6">
    <source>
        <dbReference type="ARBA" id="ARBA00022679"/>
    </source>
</evidence>
<evidence type="ECO:0000256" key="10">
    <source>
        <dbReference type="ARBA" id="ARBA00023304"/>
    </source>
</evidence>
<dbReference type="Pfam" id="PF02775">
    <property type="entry name" value="TPP_enzyme_C"/>
    <property type="match status" value="1"/>
</dbReference>
<organism evidence="16 17">
    <name type="scientific">Romboutsia faecis</name>
    <dbReference type="NCBI Taxonomy" id="2764597"/>
    <lineage>
        <taxon>Bacteria</taxon>
        <taxon>Bacillati</taxon>
        <taxon>Bacillota</taxon>
        <taxon>Clostridia</taxon>
        <taxon>Peptostreptococcales</taxon>
        <taxon>Peptostreptococcaceae</taxon>
        <taxon>Romboutsia</taxon>
    </lineage>
</organism>
<dbReference type="CDD" id="cd07035">
    <property type="entry name" value="TPP_PYR_POX_like"/>
    <property type="match status" value="1"/>
</dbReference>
<dbReference type="InterPro" id="IPR039368">
    <property type="entry name" value="AHAS_TPP"/>
</dbReference>
<dbReference type="Proteomes" id="UP000609849">
    <property type="component" value="Unassembled WGS sequence"/>
</dbReference>
<evidence type="ECO:0000256" key="4">
    <source>
        <dbReference type="ARBA" id="ARBA00013145"/>
    </source>
</evidence>
<dbReference type="InterPro" id="IPR029035">
    <property type="entry name" value="DHS-like_NAD/FAD-binding_dom"/>
</dbReference>
<gene>
    <name evidence="16" type="primary">ilvB</name>
    <name evidence="16" type="ORF">H8923_06530</name>
</gene>
<accession>A0ABR7JNA7</accession>
<dbReference type="Pfam" id="PF02776">
    <property type="entry name" value="TPP_enzyme_N"/>
    <property type="match status" value="1"/>
</dbReference>
<dbReference type="InterPro" id="IPR045229">
    <property type="entry name" value="TPP_enz"/>
</dbReference>
<dbReference type="Pfam" id="PF00205">
    <property type="entry name" value="TPP_enzyme_M"/>
    <property type="match status" value="1"/>
</dbReference>
<evidence type="ECO:0000256" key="12">
    <source>
        <dbReference type="RuleBase" id="RU003591"/>
    </source>
</evidence>
<dbReference type="InterPro" id="IPR029061">
    <property type="entry name" value="THDP-binding"/>
</dbReference>
<dbReference type="RefSeq" id="WP_153972990.1">
    <property type="nucleotide sequence ID" value="NZ_JACRWE010000003.1"/>
</dbReference>